<dbReference type="RefSeq" id="WP_163493855.1">
    <property type="nucleotide sequence ID" value="NZ_CP048711.1"/>
</dbReference>
<accession>A0A6C0U2K9</accession>
<gene>
    <name evidence="2" type="ORF">G3T16_03520</name>
</gene>
<evidence type="ECO:0000259" key="1">
    <source>
        <dbReference type="Pfam" id="PF01979"/>
    </source>
</evidence>
<name>A0A6C0U2K9_9GAMM</name>
<dbReference type="Pfam" id="PF01979">
    <property type="entry name" value="Amidohydro_1"/>
    <property type="match status" value="1"/>
</dbReference>
<dbReference type="Gene3D" id="2.30.40.10">
    <property type="entry name" value="Urease, subunit C, domain 1"/>
    <property type="match status" value="1"/>
</dbReference>
<feature type="domain" description="Amidohydrolase-related" evidence="1">
    <location>
        <begin position="88"/>
        <end position="451"/>
    </location>
</feature>
<dbReference type="InterPro" id="IPR011059">
    <property type="entry name" value="Metal-dep_hydrolase_composite"/>
</dbReference>
<dbReference type="PANTHER" id="PTHR43135">
    <property type="entry name" value="ALPHA-D-RIBOSE 1-METHYLPHOSPHONATE 5-TRIPHOSPHATE DIPHOSPHATASE"/>
    <property type="match status" value="1"/>
</dbReference>
<protein>
    <submittedName>
        <fullName evidence="2">Amidohydrolase family protein</fullName>
    </submittedName>
</protein>
<organism evidence="2 3">
    <name type="scientific">Kineobactrum salinum</name>
    <dbReference type="NCBI Taxonomy" id="2708301"/>
    <lineage>
        <taxon>Bacteria</taxon>
        <taxon>Pseudomonadati</taxon>
        <taxon>Pseudomonadota</taxon>
        <taxon>Gammaproteobacteria</taxon>
        <taxon>Cellvibrionales</taxon>
        <taxon>Halieaceae</taxon>
        <taxon>Kineobactrum</taxon>
    </lineage>
</organism>
<dbReference type="InterPro" id="IPR051781">
    <property type="entry name" value="Metallo-dep_Hydrolase"/>
</dbReference>
<keyword evidence="2" id="KW-0378">Hydrolase</keyword>
<dbReference type="EMBL" id="CP048711">
    <property type="protein sequence ID" value="QIB64605.1"/>
    <property type="molecule type" value="Genomic_DNA"/>
</dbReference>
<keyword evidence="3" id="KW-1185">Reference proteome</keyword>
<dbReference type="Proteomes" id="UP000477680">
    <property type="component" value="Chromosome"/>
</dbReference>
<dbReference type="SUPFAM" id="SSF51338">
    <property type="entry name" value="Composite domain of metallo-dependent hydrolases"/>
    <property type="match status" value="1"/>
</dbReference>
<evidence type="ECO:0000313" key="3">
    <source>
        <dbReference type="Proteomes" id="UP000477680"/>
    </source>
</evidence>
<dbReference type="GO" id="GO:0016810">
    <property type="term" value="F:hydrolase activity, acting on carbon-nitrogen (but not peptide) bonds"/>
    <property type="evidence" value="ECO:0007669"/>
    <property type="project" value="InterPro"/>
</dbReference>
<dbReference type="AlphaFoldDB" id="A0A6C0U2K9"/>
<dbReference type="SUPFAM" id="SSF51556">
    <property type="entry name" value="Metallo-dependent hydrolases"/>
    <property type="match status" value="1"/>
</dbReference>
<dbReference type="InterPro" id="IPR006680">
    <property type="entry name" value="Amidohydro-rel"/>
</dbReference>
<sequence length="460" mass="50378">MSRIAIFATVVLWVTGALAKPGHETRESGFLHQGPIFIKNIRIIDGRGNAPLEGYDIAIVDGKIEQIGRHGSVQARLDAYVISGEGRTVLPGLIDGHSHLTVNPSGATYKPLEIGRVLKANLYAGVTTICDLGSELVIATDLRDAINDGHLLGPTIHTVGDIFEEPSERDDFLNAPALSRMADYINLLDLHQERGVDRIKAYVMIPLIRMQQLATEAHKRDMRLVVDVGAWIGTTAYVRAGIDGWAHVAFTHPLSDEEVEEAKKQGIWAIGTNAIVRQLFRRTNRILTEGVTVLDSPLVANLYGEDELTAMRAPEYTTAIIDGFVEAGHHGYGKAFFENSEETWPENGIANTKRLIEAGTLVGLGTDPLFPGMFHGEAMHYEMEVWTRGQVPNLAVIQSATYNNAVILQIENQVGSIQKNLTADLLIVEGNPADQITDTRNIVAVIKGGKVIDRTALEYR</sequence>
<dbReference type="PANTHER" id="PTHR43135:SF3">
    <property type="entry name" value="ALPHA-D-RIBOSE 1-METHYLPHOSPHONATE 5-TRIPHOSPHATE DIPHOSPHATASE"/>
    <property type="match status" value="1"/>
</dbReference>
<dbReference type="InterPro" id="IPR032466">
    <property type="entry name" value="Metal_Hydrolase"/>
</dbReference>
<reference evidence="2 3" key="1">
    <citation type="submission" date="2020-02" db="EMBL/GenBank/DDBJ databases">
        <title>Genome sequencing for Kineobactrum sp. M2.</title>
        <authorList>
            <person name="Park S.-J."/>
        </authorList>
    </citation>
    <scope>NUCLEOTIDE SEQUENCE [LARGE SCALE GENOMIC DNA]</scope>
    <source>
        <strain evidence="2 3">M2</strain>
    </source>
</reference>
<dbReference type="KEGG" id="kim:G3T16_03520"/>
<evidence type="ECO:0000313" key="2">
    <source>
        <dbReference type="EMBL" id="QIB64605.1"/>
    </source>
</evidence>
<proteinExistence type="predicted"/>
<dbReference type="Gene3D" id="3.20.20.140">
    <property type="entry name" value="Metal-dependent hydrolases"/>
    <property type="match status" value="1"/>
</dbReference>